<feature type="chain" id="PRO_5002989224" description="Thioredoxin-like fold domain-containing protein" evidence="1">
    <location>
        <begin position="18"/>
        <end position="237"/>
    </location>
</feature>
<evidence type="ECO:0008006" key="4">
    <source>
        <dbReference type="Google" id="ProtNLM"/>
    </source>
</evidence>
<name>C8PHG6_9BACT</name>
<dbReference type="OrthoDB" id="9800545at2"/>
<dbReference type="Gene3D" id="3.40.30.10">
    <property type="entry name" value="Glutaredoxin"/>
    <property type="match status" value="1"/>
</dbReference>
<gene>
    <name evidence="2" type="ORF">CAMGR0001_0411</name>
</gene>
<dbReference type="InterPro" id="IPR036249">
    <property type="entry name" value="Thioredoxin-like_sf"/>
</dbReference>
<proteinExistence type="predicted"/>
<reference evidence="2 3" key="1">
    <citation type="submission" date="2009-07" db="EMBL/GenBank/DDBJ databases">
        <authorList>
            <person name="Madupu R."/>
            <person name="Sebastian Y."/>
            <person name="Durkin A.S."/>
            <person name="Torralba M."/>
            <person name="Methe B."/>
            <person name="Sutton G.G."/>
            <person name="Strausberg R.L."/>
            <person name="Nelson K.E."/>
        </authorList>
    </citation>
    <scope>NUCLEOTIDE SEQUENCE [LARGE SCALE GENOMIC DNA]</scope>
    <source>
        <strain evidence="2 3">RM3268</strain>
    </source>
</reference>
<organism evidence="2 3">
    <name type="scientific">Campylobacter gracilis RM3268</name>
    <dbReference type="NCBI Taxonomy" id="553220"/>
    <lineage>
        <taxon>Bacteria</taxon>
        <taxon>Pseudomonadati</taxon>
        <taxon>Campylobacterota</taxon>
        <taxon>Epsilonproteobacteria</taxon>
        <taxon>Campylobacterales</taxon>
        <taxon>Campylobacteraceae</taxon>
        <taxon>Campylobacter</taxon>
    </lineage>
</organism>
<dbReference type="AlphaFoldDB" id="C8PHG6"/>
<evidence type="ECO:0000313" key="3">
    <source>
        <dbReference type="Proteomes" id="UP000005709"/>
    </source>
</evidence>
<sequence>MKKAILTSVALAASLNAALSDSEILSIYGGAPQGIEIKVAERIPLSEPKGVEAVVLKISQGNMSQEEIIFTQGDLIFTDIIDPKKRVVYKEQIKQDRIAGQLSKVFKAESKDNIIKLGNDPKKPTILMLTDALCPFCRKEMARIEETLKNNNVDIVMTSVHGDDGHAKSALIYKEIKNAKTDEQKIAVFRKYYAEDNKAGAKDVSAAELNAAKALAAKYFGAGVNSVPYIIELDKLK</sequence>
<keyword evidence="3" id="KW-1185">Reference proteome</keyword>
<evidence type="ECO:0000313" key="2">
    <source>
        <dbReference type="EMBL" id="EEV17580.1"/>
    </source>
</evidence>
<evidence type="ECO:0000256" key="1">
    <source>
        <dbReference type="SAM" id="SignalP"/>
    </source>
</evidence>
<keyword evidence="1" id="KW-0732">Signal</keyword>
<dbReference type="SUPFAM" id="SSF52833">
    <property type="entry name" value="Thioredoxin-like"/>
    <property type="match status" value="1"/>
</dbReference>
<dbReference type="STRING" id="824.CGRAC_1908"/>
<dbReference type="eggNOG" id="COG1651">
    <property type="taxonomic scope" value="Bacteria"/>
</dbReference>
<dbReference type="Proteomes" id="UP000005709">
    <property type="component" value="Unassembled WGS sequence"/>
</dbReference>
<dbReference type="EMBL" id="ACYG01000024">
    <property type="protein sequence ID" value="EEV17580.1"/>
    <property type="molecule type" value="Genomic_DNA"/>
</dbReference>
<feature type="signal peptide" evidence="1">
    <location>
        <begin position="1"/>
        <end position="17"/>
    </location>
</feature>
<protein>
    <recommendedName>
        <fullName evidence="4">Thioredoxin-like fold domain-containing protein</fullName>
    </recommendedName>
</protein>
<comment type="caution">
    <text evidence="2">The sequence shown here is derived from an EMBL/GenBank/DDBJ whole genome shotgun (WGS) entry which is preliminary data.</text>
</comment>
<dbReference type="RefSeq" id="WP_005871095.1">
    <property type="nucleotide sequence ID" value="NZ_ACYG01000024.1"/>
</dbReference>
<accession>C8PHG6</accession>